<reference evidence="3" key="1">
    <citation type="journal article" date="2006" name="PLoS Biol.">
        <title>Macronuclear genome sequence of the ciliate Tetrahymena thermophila, a model eukaryote.</title>
        <authorList>
            <person name="Eisen J.A."/>
            <person name="Coyne R.S."/>
            <person name="Wu M."/>
            <person name="Wu D."/>
            <person name="Thiagarajan M."/>
            <person name="Wortman J.R."/>
            <person name="Badger J.H."/>
            <person name="Ren Q."/>
            <person name="Amedeo P."/>
            <person name="Jones K.M."/>
            <person name="Tallon L.J."/>
            <person name="Delcher A.L."/>
            <person name="Salzberg S.L."/>
            <person name="Silva J.C."/>
            <person name="Haas B.J."/>
            <person name="Majoros W.H."/>
            <person name="Farzad M."/>
            <person name="Carlton J.M."/>
            <person name="Smith R.K. Jr."/>
            <person name="Garg J."/>
            <person name="Pearlman R.E."/>
            <person name="Karrer K.M."/>
            <person name="Sun L."/>
            <person name="Manning G."/>
            <person name="Elde N.C."/>
            <person name="Turkewitz A.P."/>
            <person name="Asai D.J."/>
            <person name="Wilkes D.E."/>
            <person name="Wang Y."/>
            <person name="Cai H."/>
            <person name="Collins K."/>
            <person name="Stewart B.A."/>
            <person name="Lee S.R."/>
            <person name="Wilamowska K."/>
            <person name="Weinberg Z."/>
            <person name="Ruzzo W.L."/>
            <person name="Wloga D."/>
            <person name="Gaertig J."/>
            <person name="Frankel J."/>
            <person name="Tsao C.-C."/>
            <person name="Gorovsky M.A."/>
            <person name="Keeling P.J."/>
            <person name="Waller R.F."/>
            <person name="Patron N.J."/>
            <person name="Cherry J.M."/>
            <person name="Stover N.A."/>
            <person name="Krieger C.J."/>
            <person name="del Toro C."/>
            <person name="Ryder H.F."/>
            <person name="Williamson S.C."/>
            <person name="Barbeau R.A."/>
            <person name="Hamilton E.P."/>
            <person name="Orias E."/>
        </authorList>
    </citation>
    <scope>NUCLEOTIDE SEQUENCE [LARGE SCALE GENOMIC DNA]</scope>
    <source>
        <strain evidence="3">SB210</strain>
    </source>
</reference>
<evidence type="ECO:0000313" key="2">
    <source>
        <dbReference type="EMBL" id="EWS75238.1"/>
    </source>
</evidence>
<dbReference type="Proteomes" id="UP000009168">
    <property type="component" value="Unassembled WGS sequence"/>
</dbReference>
<dbReference type="InParanoid" id="W7XER8"/>
<dbReference type="RefSeq" id="XP_012652229.1">
    <property type="nucleotide sequence ID" value="XM_012796775.1"/>
</dbReference>
<keyword evidence="1" id="KW-0472">Membrane</keyword>
<keyword evidence="3" id="KW-1185">Reference proteome</keyword>
<gene>
    <name evidence="2" type="ORF">TTHERM_000085309</name>
</gene>
<name>W7XER8_TETTS</name>
<keyword evidence="1" id="KW-1133">Transmembrane helix</keyword>
<organism evidence="2 3">
    <name type="scientific">Tetrahymena thermophila (strain SB210)</name>
    <dbReference type="NCBI Taxonomy" id="312017"/>
    <lineage>
        <taxon>Eukaryota</taxon>
        <taxon>Sar</taxon>
        <taxon>Alveolata</taxon>
        <taxon>Ciliophora</taxon>
        <taxon>Intramacronucleata</taxon>
        <taxon>Oligohymenophorea</taxon>
        <taxon>Hymenostomatida</taxon>
        <taxon>Tetrahymenina</taxon>
        <taxon>Tetrahymenidae</taxon>
        <taxon>Tetrahymena</taxon>
    </lineage>
</organism>
<dbReference type="GeneID" id="24437190"/>
<keyword evidence="1 2" id="KW-0812">Transmembrane</keyword>
<evidence type="ECO:0000313" key="3">
    <source>
        <dbReference type="Proteomes" id="UP000009168"/>
    </source>
</evidence>
<dbReference type="EMBL" id="GG662749">
    <property type="protein sequence ID" value="EWS75238.1"/>
    <property type="molecule type" value="Genomic_DNA"/>
</dbReference>
<protein>
    <submittedName>
        <fullName evidence="2">Transmembrane protein, putative</fullName>
    </submittedName>
</protein>
<proteinExistence type="predicted"/>
<dbReference type="KEGG" id="tet:TTHERM_000085309"/>
<feature type="transmembrane region" description="Helical" evidence="1">
    <location>
        <begin position="106"/>
        <end position="127"/>
    </location>
</feature>
<dbReference type="AlphaFoldDB" id="W7XER8"/>
<feature type="transmembrane region" description="Helical" evidence="1">
    <location>
        <begin position="20"/>
        <end position="46"/>
    </location>
</feature>
<sequence length="158" mass="19580">MQVLPLFFTPFLDIFPIFLLLSKICAIQFLLIFACLTFSILLYLCLKALIWNFDFLNKFKFTSLSLLNQFQYQLYEFLILDRILHFNFVIFSSLSLSFPIRFDFQIYYYFYLMLQSINYYIPFKCYFHFKFNQIFMKKHAQFYHFVMMRMMIKIYFSI</sequence>
<accession>W7XER8</accession>
<evidence type="ECO:0000256" key="1">
    <source>
        <dbReference type="SAM" id="Phobius"/>
    </source>
</evidence>